<dbReference type="SUPFAM" id="SSF51215">
    <property type="entry name" value="Regulatory protein AraC"/>
    <property type="match status" value="1"/>
</dbReference>
<comment type="caution">
    <text evidence="2">The sequence shown here is derived from an EMBL/GenBank/DDBJ whole genome shotgun (WGS) entry which is preliminary data.</text>
</comment>
<reference evidence="2 3" key="1">
    <citation type="submission" date="2019-10" db="EMBL/GenBank/DDBJ databases">
        <title>Description of Paenibacillus choica sp. nov.</title>
        <authorList>
            <person name="Carlier A."/>
            <person name="Qi S."/>
        </authorList>
    </citation>
    <scope>NUCLEOTIDE SEQUENCE [LARGE SCALE GENOMIC DNA]</scope>
    <source>
        <strain evidence="2 3">LMG 31460</strain>
    </source>
</reference>
<evidence type="ECO:0000313" key="3">
    <source>
        <dbReference type="Proteomes" id="UP000658690"/>
    </source>
</evidence>
<gene>
    <name evidence="2" type="ORF">GC102_21655</name>
</gene>
<sequence>MNTSPILHFISPPVPYFIDCGRTFFHVDEQHISRNQIGVFDLMVVTKGTLHIGEGMLEWTIQKGEAFILRPDASH</sequence>
<name>A0ABX1Z4N4_9BACL</name>
<dbReference type="Proteomes" id="UP000658690">
    <property type="component" value="Unassembled WGS sequence"/>
</dbReference>
<dbReference type="InterPro" id="IPR037923">
    <property type="entry name" value="HTH-like"/>
</dbReference>
<evidence type="ECO:0000313" key="2">
    <source>
        <dbReference type="EMBL" id="NOU88345.1"/>
    </source>
</evidence>
<accession>A0ABX1Z4N4</accession>
<keyword evidence="1" id="KW-0238">DNA-binding</keyword>
<evidence type="ECO:0008006" key="4">
    <source>
        <dbReference type="Google" id="ProtNLM"/>
    </source>
</evidence>
<keyword evidence="3" id="KW-1185">Reference proteome</keyword>
<evidence type="ECO:0000256" key="1">
    <source>
        <dbReference type="ARBA" id="ARBA00023125"/>
    </source>
</evidence>
<proteinExistence type="predicted"/>
<dbReference type="RefSeq" id="WP_171691369.1">
    <property type="nucleotide sequence ID" value="NZ_WHOC01000111.1"/>
</dbReference>
<organism evidence="2 3">
    <name type="scientific">Paenibacillus germinis</name>
    <dbReference type="NCBI Taxonomy" id="2654979"/>
    <lineage>
        <taxon>Bacteria</taxon>
        <taxon>Bacillati</taxon>
        <taxon>Bacillota</taxon>
        <taxon>Bacilli</taxon>
        <taxon>Bacillales</taxon>
        <taxon>Paenibacillaceae</taxon>
        <taxon>Paenibacillus</taxon>
    </lineage>
</organism>
<protein>
    <recommendedName>
        <fullName evidence="4">AraC-type arabinose-binding/dimerisation domain-containing protein</fullName>
    </recommendedName>
</protein>
<dbReference type="EMBL" id="WHOC01000111">
    <property type="protein sequence ID" value="NOU88345.1"/>
    <property type="molecule type" value="Genomic_DNA"/>
</dbReference>